<comment type="caution">
    <text evidence="2">The sequence shown here is derived from an EMBL/GenBank/DDBJ whole genome shotgun (WGS) entry which is preliminary data.</text>
</comment>
<accession>A0ABU1TR79</accession>
<evidence type="ECO:0008006" key="4">
    <source>
        <dbReference type="Google" id="ProtNLM"/>
    </source>
</evidence>
<dbReference type="Proteomes" id="UP001255185">
    <property type="component" value="Unassembled WGS sequence"/>
</dbReference>
<evidence type="ECO:0000256" key="1">
    <source>
        <dbReference type="SAM" id="SignalP"/>
    </source>
</evidence>
<reference evidence="2 3" key="1">
    <citation type="submission" date="2023-07" db="EMBL/GenBank/DDBJ databases">
        <title>Sorghum-associated microbial communities from plants grown in Nebraska, USA.</title>
        <authorList>
            <person name="Schachtman D."/>
        </authorList>
    </citation>
    <scope>NUCLEOTIDE SEQUENCE [LARGE SCALE GENOMIC DNA]</scope>
    <source>
        <strain evidence="2 3">3773</strain>
    </source>
</reference>
<organism evidence="2 3">
    <name type="scientific">Flavobacterium arsenatis</name>
    <dbReference type="NCBI Taxonomy" id="1484332"/>
    <lineage>
        <taxon>Bacteria</taxon>
        <taxon>Pseudomonadati</taxon>
        <taxon>Bacteroidota</taxon>
        <taxon>Flavobacteriia</taxon>
        <taxon>Flavobacteriales</taxon>
        <taxon>Flavobacteriaceae</taxon>
        <taxon>Flavobacterium</taxon>
    </lineage>
</organism>
<proteinExistence type="predicted"/>
<keyword evidence="1" id="KW-0732">Signal</keyword>
<keyword evidence="3" id="KW-1185">Reference proteome</keyword>
<name>A0ABU1TR79_9FLAO</name>
<gene>
    <name evidence="2" type="ORF">J2X31_002138</name>
</gene>
<evidence type="ECO:0000313" key="3">
    <source>
        <dbReference type="Proteomes" id="UP001255185"/>
    </source>
</evidence>
<protein>
    <recommendedName>
        <fullName evidence="4">Transporter</fullName>
    </recommendedName>
</protein>
<dbReference type="EMBL" id="JAVDVI010000008">
    <property type="protein sequence ID" value="MDR6968123.1"/>
    <property type="molecule type" value="Genomic_DNA"/>
</dbReference>
<sequence length="318" mass="35470">MKKILVVMILFLVQNAFANEPKPFPNPFFKANPFTLFDDCDACGCSANGGSMGFSSMLNDNFIGIRYFHQSYRSRDGVFNNSPWIDENFNTAQIWGRIPVSEKIEITALLPYHFHRRIKTDGNQNTDGIGDITVMAFYNVFESKIDSTAKFGHKILVGGGVKAPTGKYDSANNGSINPSFQVGTGSWDYSVASEYIIRRNKLGLNTTLNYIFKTENDKNYKFGDQFNYGSTLFYTTGIQKVMIVPQIGIAGETYTANQDHKEDVPLTKGDIFFSKIGVEVGYKKFSAGVNAMLPINQNLTGGRVEANYRLAVNLNYSL</sequence>
<feature type="chain" id="PRO_5046510581" description="Transporter" evidence="1">
    <location>
        <begin position="19"/>
        <end position="318"/>
    </location>
</feature>
<feature type="signal peptide" evidence="1">
    <location>
        <begin position="1"/>
        <end position="18"/>
    </location>
</feature>
<evidence type="ECO:0000313" key="2">
    <source>
        <dbReference type="EMBL" id="MDR6968123.1"/>
    </source>
</evidence>
<dbReference type="RefSeq" id="WP_310026570.1">
    <property type="nucleotide sequence ID" value="NZ_JAVDVI010000008.1"/>
</dbReference>